<feature type="transmembrane region" description="Helical" evidence="1">
    <location>
        <begin position="40"/>
        <end position="63"/>
    </location>
</feature>
<dbReference type="GO" id="GO:0016651">
    <property type="term" value="F:oxidoreductase activity, acting on NAD(P)H"/>
    <property type="evidence" value="ECO:0007669"/>
    <property type="project" value="UniProtKB-ARBA"/>
</dbReference>
<organism evidence="3 4">
    <name type="scientific">Mordavella massiliensis</name>
    <dbReference type="NCBI Taxonomy" id="1871024"/>
    <lineage>
        <taxon>Bacteria</taxon>
        <taxon>Bacillati</taxon>
        <taxon>Bacillota</taxon>
        <taxon>Clostridia</taxon>
        <taxon>Eubacteriales</taxon>
        <taxon>Clostridiaceae</taxon>
        <taxon>Mordavella</taxon>
    </lineage>
</organism>
<proteinExistence type="predicted"/>
<dbReference type="RefSeq" id="WP_204909951.1">
    <property type="nucleotide sequence ID" value="NZ_JACJLV010000113.1"/>
</dbReference>
<dbReference type="PROSITE" id="PS50902">
    <property type="entry name" value="FLAVODOXIN_LIKE"/>
    <property type="match status" value="1"/>
</dbReference>
<keyword evidence="1" id="KW-0812">Transmembrane</keyword>
<reference evidence="3" key="1">
    <citation type="submission" date="2020-08" db="EMBL/GenBank/DDBJ databases">
        <authorList>
            <person name="Cejkova D."/>
            <person name="Kubasova T."/>
            <person name="Jahodarova E."/>
            <person name="Rychlik I."/>
        </authorList>
    </citation>
    <scope>NUCLEOTIDE SEQUENCE</scope>
    <source>
        <strain evidence="3">An420c</strain>
    </source>
</reference>
<dbReference type="InterPro" id="IPR029039">
    <property type="entry name" value="Flavoprotein-like_sf"/>
</dbReference>
<dbReference type="AlphaFoldDB" id="A0A938X4B2"/>
<dbReference type="InterPro" id="IPR008254">
    <property type="entry name" value="Flavodoxin/NO_synth"/>
</dbReference>
<feature type="domain" description="Flavodoxin-like" evidence="2">
    <location>
        <begin position="3"/>
        <end position="150"/>
    </location>
</feature>
<name>A0A938X4B2_9CLOT</name>
<dbReference type="GO" id="GO:0070819">
    <property type="term" value="F:menaquinone-dependent protoporphyrinogen oxidase activity"/>
    <property type="evidence" value="ECO:0007669"/>
    <property type="project" value="TreeGrafter"/>
</dbReference>
<dbReference type="GO" id="GO:0006783">
    <property type="term" value="P:heme biosynthetic process"/>
    <property type="evidence" value="ECO:0007669"/>
    <property type="project" value="TreeGrafter"/>
</dbReference>
<dbReference type="EMBL" id="JACJLV010000113">
    <property type="protein sequence ID" value="MBM6827989.1"/>
    <property type="molecule type" value="Genomic_DNA"/>
</dbReference>
<comment type="caution">
    <text evidence="3">The sequence shown here is derived from an EMBL/GenBank/DDBJ whole genome shotgun (WGS) entry which is preliminary data.</text>
</comment>
<dbReference type="InterPro" id="IPR026816">
    <property type="entry name" value="Flavodoxin_dom"/>
</dbReference>
<dbReference type="Pfam" id="PF12724">
    <property type="entry name" value="Flavodoxin_5"/>
    <property type="match status" value="1"/>
</dbReference>
<keyword evidence="1" id="KW-1133">Transmembrane helix</keyword>
<reference evidence="3" key="2">
    <citation type="journal article" date="2021" name="Sci. Rep.">
        <title>The distribution of antibiotic resistance genes in chicken gut microbiota commensals.</title>
        <authorList>
            <person name="Juricova H."/>
            <person name="Matiasovicova J."/>
            <person name="Kubasova T."/>
            <person name="Cejkova D."/>
            <person name="Rychlik I."/>
        </authorList>
    </citation>
    <scope>NUCLEOTIDE SEQUENCE</scope>
    <source>
        <strain evidence="3">An420c</strain>
    </source>
</reference>
<dbReference type="Proteomes" id="UP000713880">
    <property type="component" value="Unassembled WGS sequence"/>
</dbReference>
<evidence type="ECO:0000256" key="1">
    <source>
        <dbReference type="SAM" id="Phobius"/>
    </source>
</evidence>
<dbReference type="GO" id="GO:0010181">
    <property type="term" value="F:FMN binding"/>
    <property type="evidence" value="ECO:0007669"/>
    <property type="project" value="InterPro"/>
</dbReference>
<dbReference type="Gene3D" id="3.40.50.360">
    <property type="match status" value="1"/>
</dbReference>
<keyword evidence="4" id="KW-1185">Reference proteome</keyword>
<evidence type="ECO:0000313" key="4">
    <source>
        <dbReference type="Proteomes" id="UP000713880"/>
    </source>
</evidence>
<evidence type="ECO:0000259" key="2">
    <source>
        <dbReference type="PROSITE" id="PS50902"/>
    </source>
</evidence>
<accession>A0A938X4B2</accession>
<protein>
    <submittedName>
        <fullName evidence="3">Flavodoxin</fullName>
    </submittedName>
</protein>
<dbReference type="PANTHER" id="PTHR38030">
    <property type="entry name" value="PROTOPORPHYRINOGEN IX DEHYDROGENASE [MENAQUINONE]"/>
    <property type="match status" value="1"/>
</dbReference>
<gene>
    <name evidence="3" type="ORF">H6A13_13030</name>
</gene>
<dbReference type="SUPFAM" id="SSF52218">
    <property type="entry name" value="Flavoproteins"/>
    <property type="match status" value="1"/>
</dbReference>
<sequence length="174" mass="19879">MNGVILYQSKYGATKRYAEWLSEETGFQCIETKKADINEIIAYDVIILGGGIYASGIAGLSFLKKNINKLADKKVIVFCCGASPYEENAFLQIKKHNIKDNLSDIPVFYCRGAWDMDAMSFKDRTLCNLLRKAVAKKDPSDYEIWEKALMEAGDNNCDWTDKKYIEPIMEYIKR</sequence>
<dbReference type="PANTHER" id="PTHR38030:SF2">
    <property type="entry name" value="PROTOPORPHYRINOGEN IX DEHYDROGENASE [QUINONE]"/>
    <property type="match status" value="1"/>
</dbReference>
<evidence type="ECO:0000313" key="3">
    <source>
        <dbReference type="EMBL" id="MBM6827989.1"/>
    </source>
</evidence>
<keyword evidence="1" id="KW-0472">Membrane</keyword>
<dbReference type="InterPro" id="IPR052200">
    <property type="entry name" value="Protoporphyrinogen_IX_DH"/>
</dbReference>